<name>A0A6J6FXE3_9ZZZZ</name>
<dbReference type="AlphaFoldDB" id="A0A6J6FXE3"/>
<proteinExistence type="predicted"/>
<dbReference type="InterPro" id="IPR004119">
    <property type="entry name" value="EcKL"/>
</dbReference>
<evidence type="ECO:0000259" key="1">
    <source>
        <dbReference type="SMART" id="SM00587"/>
    </source>
</evidence>
<dbReference type="SMART" id="SM00587">
    <property type="entry name" value="CHK"/>
    <property type="match status" value="1"/>
</dbReference>
<evidence type="ECO:0000313" key="2">
    <source>
        <dbReference type="EMBL" id="CAB4591613.1"/>
    </source>
</evidence>
<dbReference type="InterPro" id="IPR052961">
    <property type="entry name" value="Oxido-Kinase-like_Enzymes"/>
</dbReference>
<dbReference type="InterPro" id="IPR011009">
    <property type="entry name" value="Kinase-like_dom_sf"/>
</dbReference>
<dbReference type="Pfam" id="PF02958">
    <property type="entry name" value="EcKL"/>
    <property type="match status" value="1"/>
</dbReference>
<dbReference type="InterPro" id="IPR015897">
    <property type="entry name" value="CHK_kinase-like"/>
</dbReference>
<feature type="domain" description="CHK kinase-like" evidence="1">
    <location>
        <begin position="126"/>
        <end position="305"/>
    </location>
</feature>
<gene>
    <name evidence="2" type="ORF">UFOPK1493_03775</name>
</gene>
<sequence length="370" mass="40674">MSSIAIPANPAAVTAEWLTEVLHRSGALPGGSSVSSIELEPLGAGVGVMGELARIRLQYAGDRGTAPSSVIVKSPSPYEENRAQGVGLGMYEAEIRFMKELDAHTPVRTPRVFLADIVSGTAEFVVVMEDLGHLVMGDQVEGVTVDMARDAVLAMADLHAGWWGRVQTPEMEWVPSVVHARIEGLAQMWPTLWLGFNAKFAYSLPEGGAEAGELISQHYWRVMNRIAEWPWTLLHQDYRVDNLFFDADNRDEPVVVIDWQGIGRGPGIYDLCYFLGGSLTVEDRRANERALVEAYHERLVAKGITDYPLDTLWHDYRFGHLTSCSTAVLVGATFDLANERGKALVETLASRHFQAVVDLGSIELLAELDA</sequence>
<organism evidence="2">
    <name type="scientific">freshwater metagenome</name>
    <dbReference type="NCBI Taxonomy" id="449393"/>
    <lineage>
        <taxon>unclassified sequences</taxon>
        <taxon>metagenomes</taxon>
        <taxon>ecological metagenomes</taxon>
    </lineage>
</organism>
<dbReference type="PANTHER" id="PTHR23020:SF41">
    <property type="entry name" value="AMINOGLYCOSIDE PHOSPHOTRANSFERASE DOMAIN-CONTAINING PROTEIN"/>
    <property type="match status" value="1"/>
</dbReference>
<dbReference type="EMBL" id="CAEZSR010000236">
    <property type="protein sequence ID" value="CAB4591613.1"/>
    <property type="molecule type" value="Genomic_DNA"/>
</dbReference>
<dbReference type="SUPFAM" id="SSF56112">
    <property type="entry name" value="Protein kinase-like (PK-like)"/>
    <property type="match status" value="1"/>
</dbReference>
<dbReference type="PANTHER" id="PTHR23020">
    <property type="entry name" value="UNCHARACTERIZED NUCLEAR HORMONE RECEPTOR-RELATED"/>
    <property type="match status" value="1"/>
</dbReference>
<protein>
    <submittedName>
        <fullName evidence="2">Unannotated protein</fullName>
    </submittedName>
</protein>
<reference evidence="2" key="1">
    <citation type="submission" date="2020-05" db="EMBL/GenBank/DDBJ databases">
        <authorList>
            <person name="Chiriac C."/>
            <person name="Salcher M."/>
            <person name="Ghai R."/>
            <person name="Kavagutti S V."/>
        </authorList>
    </citation>
    <scope>NUCLEOTIDE SEQUENCE</scope>
</reference>
<accession>A0A6J6FXE3</accession>
<dbReference type="Gene3D" id="3.90.1200.10">
    <property type="match status" value="1"/>
</dbReference>